<sequence>MEYLEDLLITADLQIKTTINDYIYLSLDITDNISYFKTSYFIPEIFMKDEISMKNIGMKWNETSFVKIPKDIHILGKVWVTVNIPYFQIIEKLSTTTQITVNNATINQMIFDNHMTYLIMYENSPGNNAYYLIPDLFLKQPELNYNQFQFKFNQVKEYFIDLTGINIDDDTNIIFYSFNMNDYYSHDIIPLLLNLCDNYDKVTLQKLLSNYDGYKQNLLTQNSFDNYITKIIEDDLINEYQNINKFDTTIDSSYYNFMGVEFGVLYNNQVVNNSDISLVQNYITSNNINTVDSIDTISQNAIIKTPLVYEYLITNLNPSFDQTYTFYKKITTISTDSIYEYELTDANLVSGTITSDYPTFIIDITTIILPFTLTTDMIITTIDGISVVYTIVGITHTLTVDDSSPTILDNIKLVINTNNNTLNDPNINVKYPDVNSNSEWTKNLLINLDKLDYNKQLEVLLFYEFKKNYYSKESIISNDVLLFNSSVNSIKNFWIALKVVQDRFDKQNSLIGYIDDDYLDAIDTLTTNYPYIVGIENYPQDVFNVYSVVVNKLINTLKKKYFTEFSFLKFFYNKINSYIYQRNKNIKLTPTLPDYTGLLFYFNVNLTYYIDRNIIKNYLLELFYMDSYIAYIPSTGNSLTLSRQDINYYLDSANNNFNINNYFHELKYVNRYQLLEINYTLLNVGNKIAIKKEYMNYLFYKTNLVEFQLEISSLNAFLNVTEYSIDDTYVYLTYDTSNYNNTDITNNINYLYVNETIKMSVPMMYEPTTLPYTTAIVTVYDKISLFNAFISYNQVNVNIVSGTTIIMKYTKNNIISTYKCSISGTTLVNPDLPTNYNDYDLIQMISILLPTKNITISDSDCNNKIANTFPTIELLTSSAIYIANSALLVGANTFKITINSIDYPVNIISLSGGILYLYVYYNDSFSSTGFTTSINLSIFTNTKLPNLYNYTSLNNTTCETNDYMIQKPILLPFVDLSTGNLEIEPNTNFFILTNVPRMKVFNNYSSKAYLDSEIVLNVYSLYSNQLLRNGNNLYSTYYDSNLLANNNNIDDIETIVTHVYNGMYEDIYGNVVSVIENAQSQYINSYTEILSYISSGSKFGITLQNIEKYAELLNDYTLASNLSTIKLSLYDATLVDFDNNTLLATGLWNFTNRSNNLIKPDYDILSVLANKYNNSTMKIVNSLWTYYVPYVKINPLVIKYLDRYSSYATNMNNNLISNKSALILVNNKNFPQEFNEEYQMRDKYYHLATDTNKFIINSSTININDLDPTNKSIYISKATIDNKTILSDGTSLYTTENIEPYKFKPYYKETKYDNMNIYYKLVGAVRFESNSIINTLTLPDYIIADNLTIIKTFNYENIKTFDENFHGINYNSRELVLGSFTTITSTNINTLPFSFYLYTFSFTGIDPFVIGTKYLVSIDEQTGYLIKDGSNIITLLIGKKLVLNLGTNIKYASTVLTNAQIFSYVYNNTSFSITNNYLFTEFVLMSIGNYNKYFNSGLGVSSIDNIMFDSTDNLLLQIYGFTLITILDKFFINVSTSTNIKFYAVTSSSNYLPPIKITKSSISYFSTYEEIIKNVDNKDYWLFLKNSSNSYEFQIKDLETQTISTGSYLVYFCNNTDKPIVYSHPDTFRFGNPNFNRSFNYNPFTNKLTALGYNGVENPNYNYINTFSYIYGVTITVNALTQYKLPQNPLSPLGAQDTYLYPQRTYFRTNIRYNNGTTAYNRPIMITNELPDYDYQYFYTNYQVPGGITFIGDSLIYLTKTQYQALSTNTIVTNIKSISTPTSWITTTLTSLNNFITVDKITDGGGDKIFQFKIIPFQLIPFDTYNLIKFTTGTKDIYLWLYVDSVPSGTPTLDPHKFIDTTANIPMAQPLYYVTYAANQWNLEKPPAGSAVYATFEYTDELYFDNNTSYIEIANYSFNVMVRSIDDTYTAFYEAQATFYGGNAYDPTAQNYNISRMNEWSYINNTTINNQFIDDLTLQKFNLFIFKSSSDNYYFNVKKNNTNTGIELESDLEIGDYDVYIYNYEPIYISLPISYNVDGNTAYIYITRTKMQRNEVIRIGYYYVQIVKWSEYYNCYTGNILFSSDYIPVSNGYYSLGIFTNYLTRNTFLKGTNYNYHEYVFASSVDNSRIEVGDYYFENNELKQYTNDLYISPNGGPPTAPAHIFKLPYGNFVSLLSLAYLGSPQTNYYDGFLFDIKPGYTISYTDLNVSIATMGYARYPVMINNVDNNTITFNPTLNGAFSFGQNILYLPYQPFDIQTISIVNNVITGMTFNGWIQVSRPVDYSIDPPIRPGRYTPYYVPIVKVVNGVIINAHIYTGTFLAKIIDRDVIYGNIKHDFNNPQLNIYDNTNCAVKIYLYASTSDTNVYFYYTTTSAFNDAIDNNTLQFCYYQSIIVNGIWYNIIKIDKPNHRIYIDIESISNLFTNNELYEVIISAANVNNINLVSNNHKLRTSHAIDYPFINYTYDTPGRLTSLFKGSNNNKYIFNFKDASIGPCTNPYNFTSKGINSPGLLNTINYINNNNYQLERYDYYENFVPLIMNLYTIWYGGLGENYLGYNFYQVPLDATETASTLMINVNGVQAAVFPYQIEYNYDPYPKYSYLGSGLPVPRIQIVKNILLQEITTDGTIYQHYITISKTNYHIKITNTCFFQNIETSSFYLNNVIPCIVTKYNNIILMPPDYHFYRDINQTSRKIINLIYTVKLEQDGPPTFINNQWKYYCKHLLGPQYSSIDKEIFNKMDIFVNNKAATYEYDVNEYFYLYIDDYLEVLTEFTYNASTSVDSIVPDTTTIKSEYSSLTTDELEIMTDINNDYNLRFANVLNLSKTISSSLSFKDQTSPTPVNINFGDIDDTNYIGKSNKITYSAIQTNSPNLNSYTIDTLYPVLDVSSSPILYSILTNLSIVKPLYYVLEPEISTSVPALELLINDEGLSTISLLNESKSWDDWTLITTRLNAKLEPYLNNYDLIYNGASFTTLASTSYFTNNEIVKMKVFMELMYGNNDAQAILTELYLVEQYLLTQIINYATQRYFWDDIINILKKIVANYKNNFGGTYNWTITNNVLCIEDEFTLYPENFEFIGITKTYIRLNYLSIDYTIDYAYLTTKIKISRDPAIIDTNIAYVINNTDTAIASNLYGTNINNVINTLINYGTRINKINSSQPIYYKYMDSVKYYVAKLFFEIFNTNDYKFNNLTTFDRTTNFDSNYQYYGKYYDYYFNKRYYGINGFNQYYELNNDVDTNYVEGNIINTLYSSEFNQTSINKLTTNNIFKYIINIKNEGYEKTDLIKASNIYTIDIKDNYNHLVDPTIDNVYINTNSLEFSTTEMVQPTDISILSSEPYTFSKFDYGLVMVATTNSSTLNTNYTITSNNIPVLFIEQNSSYNYDISYNTTVYKSEILSYVNGSPDSTINLRTSTIRYNYIIINNTMYGAIYNQTTGAEDNYTISNYILPFEIGVYYDFISFQSASKATNKVVIKTSTYNSLLNRTYITFSANYTSDFVYITINNIVYPIVNSGGYYINGNISITTNIIYEVFKTFNISLVSTDYNYISDFSLDREINPIKYNQVDINLPMTFNIDNTTINKVEILTSNKVRLTYNIIDITKSIGTTLYHKYRLNESIPYLLSTITPISKYYYTVANTYKMTITDTIDFDIVGVNTYLYGISNNIITFYTDVYCIVDDLNNADMIIVKSYDIESEIVSYVGTTMVINIPANIVNANAVYSLDNGTSYAITSIVFSEYIIITTTAGISTTNLKLIQTITDTNHTITESYNNQEYTIVTSNISNYDNKSPYFLPIIQCLDTNLNEFDAKYYYNFSYVGPFTFGDFIFINYNDIFIKAIIIMIQDTIAVVGTNSYINCSAIPTTLTIYSADISEYQSINLLNQYYPYNMGTLLEQTNTTTYKILLPKDSMFEYNVIDNTTTNKMIMAFRYSEMNLNNITYPLVGFNKVPSITKPYNTNTTNYLDIDWIEYIGVKLFKSIELLIDDVIVEKINYNIYGIFGYYLLNEFKRAEFNNLTKIRQYTDNFNNKYYYYNLPIPILLENYLPISSMGRSTIKIKFTLEKLENLISNNTNNYAFTKNVIPSIDFNYTFMTVDNNVLNKFKKTELLLTTFYYYNNYLLNKVKEYNHISLLNRTLEIFFIAKTKNDENNYTSTSDKDNWYNEYLSNNPNDSYVFSIVDAEIAANSYRYNVLLNHLIIKNYSTRFAMYLDTKYLNHINENLNNPNLKFSNKLTILSLYFQNIYKNTTILTPVDIIDKLNIYINGKEILPELPSSYHNNVISYYKGLALPFGYYMYGFNYHALSTQPNGFINMKKIRDFLIYSSQPTINEEYKLKICTREYKILKIDNLMGQI</sequence>
<dbReference type="EMBL" id="MN740017">
    <property type="protein sequence ID" value="QHT84293.1"/>
    <property type="molecule type" value="Genomic_DNA"/>
</dbReference>
<organism evidence="1">
    <name type="scientific">viral metagenome</name>
    <dbReference type="NCBI Taxonomy" id="1070528"/>
    <lineage>
        <taxon>unclassified sequences</taxon>
        <taxon>metagenomes</taxon>
        <taxon>organismal metagenomes</taxon>
    </lineage>
</organism>
<name>A0A6C0HWN3_9ZZZZ</name>
<reference evidence="1" key="1">
    <citation type="journal article" date="2020" name="Nature">
        <title>Giant virus diversity and host interactions through global metagenomics.</title>
        <authorList>
            <person name="Schulz F."/>
            <person name="Roux S."/>
            <person name="Paez-Espino D."/>
            <person name="Jungbluth S."/>
            <person name="Walsh D.A."/>
            <person name="Denef V.J."/>
            <person name="McMahon K.D."/>
            <person name="Konstantinidis K.T."/>
            <person name="Eloe-Fadrosh E.A."/>
            <person name="Kyrpides N.C."/>
            <person name="Woyke T."/>
        </authorList>
    </citation>
    <scope>NUCLEOTIDE SEQUENCE</scope>
    <source>
        <strain evidence="1">GVMAG-M-3300023184-177</strain>
    </source>
</reference>
<dbReference type="InterPro" id="IPR016112">
    <property type="entry name" value="VP_dsDNA_II"/>
</dbReference>
<dbReference type="SUPFAM" id="SSF49749">
    <property type="entry name" value="Group II dsDNA viruses VP"/>
    <property type="match status" value="2"/>
</dbReference>
<protein>
    <submittedName>
        <fullName evidence="1">Uncharacterized protein</fullName>
    </submittedName>
</protein>
<evidence type="ECO:0000313" key="1">
    <source>
        <dbReference type="EMBL" id="QHT84293.1"/>
    </source>
</evidence>
<proteinExistence type="predicted"/>
<accession>A0A6C0HWN3</accession>